<dbReference type="SUPFAM" id="SSF51735">
    <property type="entry name" value="NAD(P)-binding Rossmann-fold domains"/>
    <property type="match status" value="1"/>
</dbReference>
<dbReference type="InterPro" id="IPR036291">
    <property type="entry name" value="NAD(P)-bd_dom_sf"/>
</dbReference>
<protein>
    <submittedName>
        <fullName evidence="6">Beta-ketoacyl-acyl-carrier-protein synthase I</fullName>
        <ecNumber evidence="6">2.3.1.41</ecNumber>
    </submittedName>
</protein>
<dbReference type="EMBL" id="LT906479">
    <property type="protein sequence ID" value="SNW05061.1"/>
    <property type="molecule type" value="Genomic_DNA"/>
</dbReference>
<dbReference type="Gene3D" id="3.40.50.720">
    <property type="entry name" value="NAD(P)-binding Rossmann-like Domain"/>
    <property type="match status" value="1"/>
</dbReference>
<dbReference type="Gene3D" id="3.40.50.1820">
    <property type="entry name" value="alpha/beta hydrolase"/>
    <property type="match status" value="1"/>
</dbReference>
<dbReference type="SUPFAM" id="SSF51905">
    <property type="entry name" value="FAD/NAD(P)-binding domain"/>
    <property type="match status" value="2"/>
</dbReference>
<dbReference type="InterPro" id="IPR020806">
    <property type="entry name" value="PKS_PP-bd"/>
</dbReference>
<name>A0A240CAK1_SERFI</name>
<evidence type="ECO:0000256" key="3">
    <source>
        <dbReference type="ARBA" id="ARBA00022553"/>
    </source>
</evidence>
<keyword evidence="6" id="KW-0012">Acyltransferase</keyword>
<keyword evidence="2" id="KW-0596">Phosphopantetheine</keyword>
<sequence length="1279" mass="139754">MSKRSPLFKHKPLAWAKSEVKPATHTNTSAGKASDPLYTVVWVDQVLAEKGEVNPGPHLLLSRHTVPANLPEGWICMVAVGAEAIGAVIDEQAWQTVAVLSEGEEEDVAQALAVLQAKPVPCLVLLKRSGSLGDAGLGGLVRTARQEQPERVLRYIECLPEQLARALSLCLRGDIEEECRLSDSGSVQSPRLQHYQAQKRDRTGIRAGATYVISGGMGALGQVVANYLAAQGATHVLLLSRTAYSPADLPTLGGNVAVASLTCDVADRRQVEAIPAWRQAQGWPAVAGVIHIAGLLTDGTLLKQTPSMLDHARAVKVNGAKLLHDILAPGDFIVLYSSAAAAFGSVGQASYAAANSGLDALANQWAQSGEKALSIQWGAWSEDGMAVRHDAVRRAESAGFGAISNALGCEILGKLLSSDSAGTFLVSPIEWARVKLTSPLIDALKPCTNASPMGGVQDIRQIIREAVWETVGESVDDDVALLENGLDSLGSMSLRNRIASSLKMGLPATFALENPDINAMVRYVMAEKPATGATLSNAQPERATSSLPVLVIGAGIGGLGFARQLEKNGLSVVVFEKNDWVGGVWKNLANDDSKLQIDSPAYDFDSNHLPLIGDHRWKKGFPGRAEILEGAGMIAETLKGDVLFGCEVQRVEKKGENEYLATYLKDGKSYSMLVSGVAAMTGGLHCPVQHRFPDEDRFAGHIGQGISNDTAVAAFNGASVVIVGHGAFAIENMRTALENGAKHVTLLCRRRNLVLSTFCNWLLNSNNGVMPVADVVEIMRPFYQACGIDIETLPSISRDKNGDLLLDQTTVPPGSDLFFLAQILGKLTIVEDEVDRMTSNGVLTRKGQEIEADVFLKCLGSDTDIALLPGIFGQDMTVEGLWINGDPNLFTYNDGAQVPRKVRTLLCSSYAFFVQAFARAYIHFRENPSAFDNSLSRIMTESQKTTNAERIFMELWDFIEPAKKTVAARTVELYPFDRFQVERENEWRNYAQLLNASDSEITALWQLLEPAMSILHRRNPAMPIEKRYTHERFGAMSVYVPRRRRVLFLSGQGTNARLAKSLLERTGWSARTDLEFVIPDAPYEMPAFTNEIQLQQIGLTQLVESGVYDTQGKYREWKAGFERLWEEFHGTEPQEISAQDRDIWRSTLSYVRELTQNYGPFEGIAGFCEGAAVASVALHLQHLGEDLGLQDINFFIAMSPWRSPIHERDGLFNKVGGLQLPMLQIVGDNDMPVFLAEAPHFKRAYKGAIEYRHTGQHVYPPLTTTLAQKLNQLIMQSEQ</sequence>
<dbReference type="EC" id="2.3.1.41" evidence="6"/>
<dbReference type="InterPro" id="IPR057326">
    <property type="entry name" value="KR_dom"/>
</dbReference>
<gene>
    <name evidence="6" type="ORF">SAMEA4384070_04169</name>
</gene>
<evidence type="ECO:0000313" key="7">
    <source>
        <dbReference type="Proteomes" id="UP000215134"/>
    </source>
</evidence>
<dbReference type="Gene3D" id="3.50.50.60">
    <property type="entry name" value="FAD/NAD(P)-binding domain"/>
    <property type="match status" value="1"/>
</dbReference>
<dbReference type="GO" id="GO:0004315">
    <property type="term" value="F:3-oxoacyl-[acyl-carrier-protein] synthase activity"/>
    <property type="evidence" value="ECO:0007669"/>
    <property type="project" value="UniProtKB-EC"/>
</dbReference>
<dbReference type="InterPro" id="IPR036188">
    <property type="entry name" value="FAD/NAD-bd_sf"/>
</dbReference>
<accession>A0A240CAK1</accession>
<dbReference type="GO" id="GO:0031177">
    <property type="term" value="F:phosphopantetheine binding"/>
    <property type="evidence" value="ECO:0007669"/>
    <property type="project" value="InterPro"/>
</dbReference>
<dbReference type="InterPro" id="IPR009081">
    <property type="entry name" value="PP-bd_ACP"/>
</dbReference>
<comment type="similarity">
    <text evidence="1">Belongs to the short-chain dehydrogenases/reductases (SDR) family.</text>
</comment>
<dbReference type="InterPro" id="IPR029058">
    <property type="entry name" value="AB_hydrolase_fold"/>
</dbReference>
<keyword evidence="3" id="KW-0597">Phosphoprotein</keyword>
<evidence type="ECO:0000313" key="6">
    <source>
        <dbReference type="EMBL" id="SNW05061.1"/>
    </source>
</evidence>
<dbReference type="SMART" id="SM00823">
    <property type="entry name" value="PKS_PP"/>
    <property type="match status" value="1"/>
</dbReference>
<evidence type="ECO:0000256" key="1">
    <source>
        <dbReference type="ARBA" id="ARBA00006484"/>
    </source>
</evidence>
<dbReference type="GO" id="GO:0004312">
    <property type="term" value="F:fatty acid synthase activity"/>
    <property type="evidence" value="ECO:0007669"/>
    <property type="project" value="TreeGrafter"/>
</dbReference>
<dbReference type="InterPro" id="IPR013968">
    <property type="entry name" value="PKS_KR"/>
</dbReference>
<proteinExistence type="inferred from homology"/>
<evidence type="ECO:0000259" key="4">
    <source>
        <dbReference type="PROSITE" id="PS50075"/>
    </source>
</evidence>
<organism evidence="6 7">
    <name type="scientific">Serratia ficaria</name>
    <dbReference type="NCBI Taxonomy" id="61651"/>
    <lineage>
        <taxon>Bacteria</taxon>
        <taxon>Pseudomonadati</taxon>
        <taxon>Pseudomonadota</taxon>
        <taxon>Gammaproteobacteria</taxon>
        <taxon>Enterobacterales</taxon>
        <taxon>Yersiniaceae</taxon>
        <taxon>Serratia</taxon>
    </lineage>
</organism>
<reference evidence="6 7" key="1">
    <citation type="submission" date="2017-06" db="EMBL/GenBank/DDBJ databases">
        <authorList>
            <consortium name="Pathogen Informatics"/>
        </authorList>
    </citation>
    <scope>NUCLEOTIDE SEQUENCE [LARGE SCALE GENOMIC DNA]</scope>
    <source>
        <strain evidence="6 7">NCTC12148</strain>
    </source>
</reference>
<dbReference type="PROSITE" id="PS50206">
    <property type="entry name" value="RHODANESE_3"/>
    <property type="match status" value="1"/>
</dbReference>
<dbReference type="KEGG" id="sfj:SAMEA4384070_4169"/>
<dbReference type="Pfam" id="PF00550">
    <property type="entry name" value="PP-binding"/>
    <property type="match status" value="1"/>
</dbReference>
<dbReference type="InterPro" id="IPR050091">
    <property type="entry name" value="PKS_NRPS_Biosynth_Enz"/>
</dbReference>
<dbReference type="Gene3D" id="1.10.1200.10">
    <property type="entry name" value="ACP-like"/>
    <property type="match status" value="1"/>
</dbReference>
<dbReference type="OrthoDB" id="7066095at2"/>
<dbReference type="InterPro" id="IPR005645">
    <property type="entry name" value="FSH-like_dom"/>
</dbReference>
<dbReference type="SUPFAM" id="SSF47336">
    <property type="entry name" value="ACP-like"/>
    <property type="match status" value="1"/>
</dbReference>
<dbReference type="PANTHER" id="PTHR43775:SF37">
    <property type="entry name" value="SI:DKEY-61P9.11"/>
    <property type="match status" value="1"/>
</dbReference>
<dbReference type="Proteomes" id="UP000215134">
    <property type="component" value="Chromosome 1"/>
</dbReference>
<dbReference type="Pfam" id="PF03959">
    <property type="entry name" value="FSH1"/>
    <property type="match status" value="1"/>
</dbReference>
<evidence type="ECO:0000256" key="2">
    <source>
        <dbReference type="ARBA" id="ARBA00022450"/>
    </source>
</evidence>
<dbReference type="GO" id="GO:0006633">
    <property type="term" value="P:fatty acid biosynthetic process"/>
    <property type="evidence" value="ECO:0007669"/>
    <property type="project" value="TreeGrafter"/>
</dbReference>
<dbReference type="SMART" id="SM00822">
    <property type="entry name" value="PKS_KR"/>
    <property type="match status" value="1"/>
</dbReference>
<dbReference type="AlphaFoldDB" id="A0A240CAK1"/>
<dbReference type="Pfam" id="PF13450">
    <property type="entry name" value="NAD_binding_8"/>
    <property type="match status" value="1"/>
</dbReference>
<evidence type="ECO:0000259" key="5">
    <source>
        <dbReference type="PROSITE" id="PS50206"/>
    </source>
</evidence>
<dbReference type="GeneID" id="75029288"/>
<dbReference type="InterPro" id="IPR001763">
    <property type="entry name" value="Rhodanese-like_dom"/>
</dbReference>
<dbReference type="SUPFAM" id="SSF53474">
    <property type="entry name" value="alpha/beta-Hydrolases"/>
    <property type="match status" value="1"/>
</dbReference>
<keyword evidence="7" id="KW-1185">Reference proteome</keyword>
<feature type="domain" description="Carrier" evidence="4">
    <location>
        <begin position="453"/>
        <end position="528"/>
    </location>
</feature>
<keyword evidence="6" id="KW-0808">Transferase</keyword>
<dbReference type="PROSITE" id="PS50075">
    <property type="entry name" value="CARRIER"/>
    <property type="match status" value="1"/>
</dbReference>
<dbReference type="InterPro" id="IPR036736">
    <property type="entry name" value="ACP-like_sf"/>
</dbReference>
<dbReference type="Pfam" id="PF08659">
    <property type="entry name" value="KR"/>
    <property type="match status" value="1"/>
</dbReference>
<dbReference type="RefSeq" id="WP_145957256.1">
    <property type="nucleotide sequence ID" value="NZ_CAMIQD010000004.1"/>
</dbReference>
<feature type="domain" description="Rhodanese" evidence="5">
    <location>
        <begin position="201"/>
        <end position="253"/>
    </location>
</feature>
<dbReference type="PANTHER" id="PTHR43775">
    <property type="entry name" value="FATTY ACID SYNTHASE"/>
    <property type="match status" value="1"/>
</dbReference>